<evidence type="ECO:0000256" key="3">
    <source>
        <dbReference type="SAM" id="MobiDB-lite"/>
    </source>
</evidence>
<dbReference type="GO" id="GO:0003924">
    <property type="term" value="F:GTPase activity"/>
    <property type="evidence" value="ECO:0007669"/>
    <property type="project" value="InterPro"/>
</dbReference>
<dbReference type="InterPro" id="IPR022812">
    <property type="entry name" value="Dynamin"/>
</dbReference>
<dbReference type="InterPro" id="IPR045063">
    <property type="entry name" value="Dynamin_N"/>
</dbReference>
<dbReference type="Pfam" id="PF00350">
    <property type="entry name" value="Dynamin_N"/>
    <property type="match status" value="1"/>
</dbReference>
<organism evidence="6 7">
    <name type="scientific">Hypsizygus marmoreus</name>
    <name type="common">White beech mushroom</name>
    <name type="synonym">Agaricus marmoreus</name>
    <dbReference type="NCBI Taxonomy" id="39966"/>
    <lineage>
        <taxon>Eukaryota</taxon>
        <taxon>Fungi</taxon>
        <taxon>Dikarya</taxon>
        <taxon>Basidiomycota</taxon>
        <taxon>Agaricomycotina</taxon>
        <taxon>Agaricomycetes</taxon>
        <taxon>Agaricomycetidae</taxon>
        <taxon>Agaricales</taxon>
        <taxon>Tricholomatineae</taxon>
        <taxon>Lyophyllaceae</taxon>
        <taxon>Hypsizygus</taxon>
    </lineage>
</organism>
<evidence type="ECO:0000313" key="6">
    <source>
        <dbReference type="EMBL" id="RDB17525.1"/>
    </source>
</evidence>
<dbReference type="GO" id="GO:0005874">
    <property type="term" value="C:microtubule"/>
    <property type="evidence" value="ECO:0007669"/>
    <property type="project" value="TreeGrafter"/>
</dbReference>
<evidence type="ECO:0000313" key="7">
    <source>
        <dbReference type="Proteomes" id="UP000076154"/>
    </source>
</evidence>
<dbReference type="GO" id="GO:0005525">
    <property type="term" value="F:GTP binding"/>
    <property type="evidence" value="ECO:0007669"/>
    <property type="project" value="InterPro"/>
</dbReference>
<dbReference type="STRING" id="39966.A0A369JAQ9"/>
<accession>A0A369JAQ9</accession>
<dbReference type="PRINTS" id="PR00195">
    <property type="entry name" value="DYNAMIN"/>
</dbReference>
<keyword evidence="1" id="KW-0547">Nucleotide-binding</keyword>
<sequence>MPSNETTEISSSHYAARRKELLSLVTQLRAIGAQSDLDLPRITVIGKQSAGKSSVVEAISGITVPRDVGTCTRCPMECRMLASTGPWSCRISIRREFDKNGKRLDEVSEVQFGSLITNKSEVEPALRRAQFAVLNPHMSSTAVWSMALRDLENLNFLGSKSSLSFSRNVVCIDLKGPELTDLSFIDLPGLIQNAATWDVHLVEDLVISHIKGNCLILVALTVTDDIENQKALLLAQQADPEGLRTIGVLTKPDMLPSGSIKAHNMWLDVIEGRTYSLKHGYYCTRRPDDSERDAGITPAEACAAEAKFFANNLPWSASSHQQRLGIENLVATLSKLLIQVIKKSLPSIQSEAYRNLQICRKDLDSLPPTIGMPLGTYMMTLLTRLCEDFQQYVHGGCHSSRLIHDNRDAYAAFKASIRKTAPNFVPQPNGNGANAALRRALADDEEDAEGLITEMEPLYLNDIRRHIAKSVTRELPGNVPYPAKVVLIAASQKTWPMAATNCFDHVRNSLMQILSQCIDENSKQHELLRGPLTYVLLDMGKLFFRSKTLLDRSFADELVVKCYDTFSTSKWLAKYKEARATPPVSTNLRWEKKDFFATSTPHKATTTSSFSPPTFSTANAQSSTPFTGWPSTTPKPSTRLTDRKQRSERGLSKLPFSFSANSLSDPSAPPLGSTLSQSQKTTSPPQSTSASTVSPVPPKDASSDSASPASFIPFWEKPQSAQSEGTTISTPAVATKPHPFSAFSSQAEASATPLPANMSFRAEAQASPGVHASTSIVPERENGAQEHSSKDRKLDSALAVLADLGYTGLTKEDLGKLHPPDEYETELKFMAEIRGYFQRIIDTVPSMIDHKFVREVGKQLLPFLIAKFELGTPTANERCAAYLAEDPSLTLKREELIGRKKRLEKVQLELRSFGL</sequence>
<feature type="compositionally biased region" description="Basic and acidic residues" evidence="3">
    <location>
        <begin position="640"/>
        <end position="651"/>
    </location>
</feature>
<dbReference type="InterPro" id="IPR030381">
    <property type="entry name" value="G_DYNAMIN_dom"/>
</dbReference>
<feature type="domain" description="Dynamin-type G" evidence="5">
    <location>
        <begin position="36"/>
        <end position="346"/>
    </location>
</feature>
<dbReference type="Gene3D" id="1.20.120.1240">
    <property type="entry name" value="Dynamin, middle domain"/>
    <property type="match status" value="1"/>
</dbReference>
<dbReference type="PROSITE" id="PS51718">
    <property type="entry name" value="G_DYNAMIN_2"/>
    <property type="match status" value="1"/>
</dbReference>
<feature type="domain" description="GED" evidence="4">
    <location>
        <begin position="819"/>
        <end position="915"/>
    </location>
</feature>
<feature type="compositionally biased region" description="Basic and acidic residues" evidence="3">
    <location>
        <begin position="778"/>
        <end position="792"/>
    </location>
</feature>
<feature type="region of interest" description="Disordered" evidence="3">
    <location>
        <begin position="601"/>
        <end position="711"/>
    </location>
</feature>
<feature type="compositionally biased region" description="Low complexity" evidence="3">
    <location>
        <begin position="605"/>
        <end position="617"/>
    </location>
</feature>
<protein>
    <submittedName>
        <fullName evidence="6">Interferon-induced GTP-binding protein Mx2</fullName>
    </submittedName>
</protein>
<dbReference type="Gene3D" id="3.40.50.300">
    <property type="entry name" value="P-loop containing nucleotide triphosphate hydrolases"/>
    <property type="match status" value="1"/>
</dbReference>
<feature type="compositionally biased region" description="Low complexity" evidence="3">
    <location>
        <begin position="673"/>
        <end position="710"/>
    </location>
</feature>
<dbReference type="InParanoid" id="A0A369JAQ9"/>
<dbReference type="GO" id="GO:0016020">
    <property type="term" value="C:membrane"/>
    <property type="evidence" value="ECO:0007669"/>
    <property type="project" value="TreeGrafter"/>
</dbReference>
<dbReference type="Pfam" id="PF01031">
    <property type="entry name" value="Dynamin_M"/>
    <property type="match status" value="1"/>
</dbReference>
<comment type="caution">
    <text evidence="6">The sequence shown here is derived from an EMBL/GenBank/DDBJ whole genome shotgun (WGS) entry which is preliminary data.</text>
</comment>
<keyword evidence="7" id="KW-1185">Reference proteome</keyword>
<dbReference type="SMART" id="SM00053">
    <property type="entry name" value="DYNc"/>
    <property type="match status" value="1"/>
</dbReference>
<dbReference type="Proteomes" id="UP000076154">
    <property type="component" value="Unassembled WGS sequence"/>
</dbReference>
<keyword evidence="2" id="KW-0342">GTP-binding</keyword>
<dbReference type="PROSITE" id="PS51388">
    <property type="entry name" value="GED"/>
    <property type="match status" value="1"/>
</dbReference>
<reference evidence="6" key="1">
    <citation type="submission" date="2018-04" db="EMBL/GenBank/DDBJ databases">
        <title>Whole genome sequencing of Hypsizygus marmoreus.</title>
        <authorList>
            <person name="Choi I.-G."/>
            <person name="Min B."/>
            <person name="Kim J.-G."/>
            <person name="Kim S."/>
            <person name="Oh Y.-L."/>
            <person name="Kong W.-S."/>
            <person name="Park H."/>
            <person name="Jeong J."/>
            <person name="Song E.-S."/>
        </authorList>
    </citation>
    <scope>NUCLEOTIDE SEQUENCE [LARGE SCALE GENOMIC DNA]</scope>
    <source>
        <strain evidence="6">51987-8</strain>
    </source>
</reference>
<dbReference type="GO" id="GO:0005737">
    <property type="term" value="C:cytoplasm"/>
    <property type="evidence" value="ECO:0007669"/>
    <property type="project" value="TreeGrafter"/>
</dbReference>
<dbReference type="InterPro" id="IPR027417">
    <property type="entry name" value="P-loop_NTPase"/>
</dbReference>
<dbReference type="InterPro" id="IPR020850">
    <property type="entry name" value="GED_dom"/>
</dbReference>
<dbReference type="InterPro" id="IPR000375">
    <property type="entry name" value="Dynamin_stalk"/>
</dbReference>
<dbReference type="PANTHER" id="PTHR11566">
    <property type="entry name" value="DYNAMIN"/>
    <property type="match status" value="1"/>
</dbReference>
<name>A0A369JAQ9_HYPMA</name>
<dbReference type="InterPro" id="IPR001401">
    <property type="entry name" value="Dynamin_GTPase"/>
</dbReference>
<evidence type="ECO:0000259" key="5">
    <source>
        <dbReference type="PROSITE" id="PS51718"/>
    </source>
</evidence>
<proteinExistence type="predicted"/>
<dbReference type="AlphaFoldDB" id="A0A369JAQ9"/>
<dbReference type="OrthoDB" id="5061070at2759"/>
<feature type="region of interest" description="Disordered" evidence="3">
    <location>
        <begin position="764"/>
        <end position="792"/>
    </location>
</feature>
<dbReference type="CDD" id="cd08771">
    <property type="entry name" value="DLP_1"/>
    <property type="match status" value="1"/>
</dbReference>
<gene>
    <name evidence="6" type="primary">MX2_0</name>
    <name evidence="6" type="ORF">Hypma_001266</name>
</gene>
<dbReference type="GO" id="GO:0008017">
    <property type="term" value="F:microtubule binding"/>
    <property type="evidence" value="ECO:0007669"/>
    <property type="project" value="TreeGrafter"/>
</dbReference>
<evidence type="ECO:0000259" key="4">
    <source>
        <dbReference type="PROSITE" id="PS51388"/>
    </source>
</evidence>
<dbReference type="SUPFAM" id="SSF52540">
    <property type="entry name" value="P-loop containing nucleoside triphosphate hydrolases"/>
    <property type="match status" value="1"/>
</dbReference>
<feature type="compositionally biased region" description="Polar residues" evidence="3">
    <location>
        <begin position="618"/>
        <end position="639"/>
    </location>
</feature>
<dbReference type="EMBL" id="LUEZ02000110">
    <property type="protein sequence ID" value="RDB17525.1"/>
    <property type="molecule type" value="Genomic_DNA"/>
</dbReference>
<evidence type="ECO:0000256" key="2">
    <source>
        <dbReference type="ARBA" id="ARBA00023134"/>
    </source>
</evidence>
<evidence type="ECO:0000256" key="1">
    <source>
        <dbReference type="ARBA" id="ARBA00022741"/>
    </source>
</evidence>